<proteinExistence type="predicted"/>
<comment type="caution">
    <text evidence="2">The sequence shown here is derived from an EMBL/GenBank/DDBJ whole genome shotgun (WGS) entry which is preliminary data.</text>
</comment>
<evidence type="ECO:0000313" key="3">
    <source>
        <dbReference type="Proteomes" id="UP000299102"/>
    </source>
</evidence>
<dbReference type="Proteomes" id="UP000299102">
    <property type="component" value="Unassembled WGS sequence"/>
</dbReference>
<accession>A0A4C2AC85</accession>
<dbReference type="EMBL" id="BGZK01002809">
    <property type="protein sequence ID" value="GBP96605.1"/>
    <property type="molecule type" value="Genomic_DNA"/>
</dbReference>
<protein>
    <submittedName>
        <fullName evidence="2">Uncharacterized protein</fullName>
    </submittedName>
</protein>
<dbReference type="AlphaFoldDB" id="A0A4C2AC85"/>
<sequence length="130" mass="14129">MDDNQYFTQDSLTNCHNTTHVRHTAPTLSIRVHSTRTAARLPRAAGRGAGRGEREKGLPSPPDSFRNGINPIYINSDLLSLPWSQGRTKIGVEFCIGIESGTGPGSGSLTGTDIEDGTVVTIEWRKNRPI</sequence>
<evidence type="ECO:0000256" key="1">
    <source>
        <dbReference type="SAM" id="MobiDB-lite"/>
    </source>
</evidence>
<reference evidence="2 3" key="1">
    <citation type="journal article" date="2019" name="Commun. Biol.">
        <title>The bagworm genome reveals a unique fibroin gene that provides high tensile strength.</title>
        <authorList>
            <person name="Kono N."/>
            <person name="Nakamura H."/>
            <person name="Ohtoshi R."/>
            <person name="Tomita M."/>
            <person name="Numata K."/>
            <person name="Arakawa K."/>
        </authorList>
    </citation>
    <scope>NUCLEOTIDE SEQUENCE [LARGE SCALE GENOMIC DNA]</scope>
</reference>
<feature type="region of interest" description="Disordered" evidence="1">
    <location>
        <begin position="40"/>
        <end position="66"/>
    </location>
</feature>
<gene>
    <name evidence="2" type="ORF">EVAR_65158_1</name>
</gene>
<keyword evidence="3" id="KW-1185">Reference proteome</keyword>
<organism evidence="2 3">
    <name type="scientific">Eumeta variegata</name>
    <name type="common">Bagworm moth</name>
    <name type="synonym">Eumeta japonica</name>
    <dbReference type="NCBI Taxonomy" id="151549"/>
    <lineage>
        <taxon>Eukaryota</taxon>
        <taxon>Metazoa</taxon>
        <taxon>Ecdysozoa</taxon>
        <taxon>Arthropoda</taxon>
        <taxon>Hexapoda</taxon>
        <taxon>Insecta</taxon>
        <taxon>Pterygota</taxon>
        <taxon>Neoptera</taxon>
        <taxon>Endopterygota</taxon>
        <taxon>Lepidoptera</taxon>
        <taxon>Glossata</taxon>
        <taxon>Ditrysia</taxon>
        <taxon>Tineoidea</taxon>
        <taxon>Psychidae</taxon>
        <taxon>Oiketicinae</taxon>
        <taxon>Eumeta</taxon>
    </lineage>
</organism>
<name>A0A4C2AC85_EUMVA</name>
<evidence type="ECO:0000313" key="2">
    <source>
        <dbReference type="EMBL" id="GBP96605.1"/>
    </source>
</evidence>